<comment type="caution">
    <text evidence="1">The sequence shown here is derived from an EMBL/GenBank/DDBJ whole genome shotgun (WGS) entry which is preliminary data.</text>
</comment>
<proteinExistence type="predicted"/>
<dbReference type="Proteomes" id="UP000324222">
    <property type="component" value="Unassembled WGS sequence"/>
</dbReference>
<evidence type="ECO:0000313" key="1">
    <source>
        <dbReference type="EMBL" id="MPC83757.1"/>
    </source>
</evidence>
<dbReference type="AlphaFoldDB" id="A0A5B7IQB0"/>
<dbReference type="EMBL" id="VSRR010063404">
    <property type="protein sequence ID" value="MPC83757.1"/>
    <property type="molecule type" value="Genomic_DNA"/>
</dbReference>
<accession>A0A5B7IQB0</accession>
<sequence>MNSCTAKRPVLVRYLMLHWLHALQLSLPVQRQPLLLPLALLERVVLFTWPIRLPF</sequence>
<organism evidence="1 2">
    <name type="scientific">Portunus trituberculatus</name>
    <name type="common">Swimming crab</name>
    <name type="synonym">Neptunus trituberculatus</name>
    <dbReference type="NCBI Taxonomy" id="210409"/>
    <lineage>
        <taxon>Eukaryota</taxon>
        <taxon>Metazoa</taxon>
        <taxon>Ecdysozoa</taxon>
        <taxon>Arthropoda</taxon>
        <taxon>Crustacea</taxon>
        <taxon>Multicrustacea</taxon>
        <taxon>Malacostraca</taxon>
        <taxon>Eumalacostraca</taxon>
        <taxon>Eucarida</taxon>
        <taxon>Decapoda</taxon>
        <taxon>Pleocyemata</taxon>
        <taxon>Brachyura</taxon>
        <taxon>Eubrachyura</taxon>
        <taxon>Portunoidea</taxon>
        <taxon>Portunidae</taxon>
        <taxon>Portuninae</taxon>
        <taxon>Portunus</taxon>
    </lineage>
</organism>
<keyword evidence="2" id="KW-1185">Reference proteome</keyword>
<gene>
    <name evidence="1" type="ORF">E2C01_078473</name>
</gene>
<name>A0A5B7IQB0_PORTR</name>
<evidence type="ECO:0000313" key="2">
    <source>
        <dbReference type="Proteomes" id="UP000324222"/>
    </source>
</evidence>
<protein>
    <submittedName>
        <fullName evidence="1">Uncharacterized protein</fullName>
    </submittedName>
</protein>
<reference evidence="1 2" key="1">
    <citation type="submission" date="2019-05" db="EMBL/GenBank/DDBJ databases">
        <title>Another draft genome of Portunus trituberculatus and its Hox gene families provides insights of decapod evolution.</title>
        <authorList>
            <person name="Jeong J.-H."/>
            <person name="Song I."/>
            <person name="Kim S."/>
            <person name="Choi T."/>
            <person name="Kim D."/>
            <person name="Ryu S."/>
            <person name="Kim W."/>
        </authorList>
    </citation>
    <scope>NUCLEOTIDE SEQUENCE [LARGE SCALE GENOMIC DNA]</scope>
    <source>
        <tissue evidence="1">Muscle</tissue>
    </source>
</reference>